<evidence type="ECO:0000259" key="2">
    <source>
        <dbReference type="Pfam" id="PF14420"/>
    </source>
</evidence>
<name>A0A553HZW0_9PEZI</name>
<protein>
    <recommendedName>
        <fullName evidence="2">Clr5 domain-containing protein</fullName>
    </recommendedName>
</protein>
<dbReference type="PANTHER" id="PTHR38788">
    <property type="entry name" value="CLR5 DOMAIN-CONTAINING PROTEIN"/>
    <property type="match status" value="1"/>
</dbReference>
<evidence type="ECO:0000313" key="4">
    <source>
        <dbReference type="Proteomes" id="UP000319160"/>
    </source>
</evidence>
<dbReference type="STRING" id="2512241.A0A553HZW0"/>
<evidence type="ECO:0000313" key="3">
    <source>
        <dbReference type="EMBL" id="TRX93471.1"/>
    </source>
</evidence>
<dbReference type="OrthoDB" id="5083163at2759"/>
<dbReference type="Proteomes" id="UP000319160">
    <property type="component" value="Unassembled WGS sequence"/>
</dbReference>
<dbReference type="AlphaFoldDB" id="A0A553HZW0"/>
<proteinExistence type="predicted"/>
<reference evidence="4" key="1">
    <citation type="submission" date="2019-06" db="EMBL/GenBank/DDBJ databases">
        <title>Draft genome sequence of the griseofulvin-producing fungus Xylaria cubensis strain G536.</title>
        <authorList>
            <person name="Mead M.E."/>
            <person name="Raja H.A."/>
            <person name="Steenwyk J.L."/>
            <person name="Knowles S.L."/>
            <person name="Oberlies N.H."/>
            <person name="Rokas A."/>
        </authorList>
    </citation>
    <scope>NUCLEOTIDE SEQUENCE [LARGE SCALE GENOMIC DNA]</scope>
    <source>
        <strain evidence="4">G536</strain>
    </source>
</reference>
<dbReference type="Pfam" id="PF14420">
    <property type="entry name" value="Clr5"/>
    <property type="match status" value="1"/>
</dbReference>
<dbReference type="InterPro" id="IPR025676">
    <property type="entry name" value="Clr5_dom"/>
</dbReference>
<keyword evidence="4" id="KW-1185">Reference proteome</keyword>
<sequence>MKIGGLSDLLTVLLVELAAYICCTVCLTLPPATPKQAKGNLRTVQPAVLIPVSGINSVEYNAILCPIPRNSSRRLPAYSNMSQTQQLVWKATPASRARPIDPAQWEEHREELSQLYEKVTLEVLMAFMEVRHKFAPSKKQYVLQFEKWNLYKYDRTKGLEKHQSMHNDAQFARETTGTTDSASCLADTGISVKPPSPIRRKRMPSQRPQVTSKKRQKLDHFISFKTHGYAGEVFDRGSGISNAEDDHLFSTSLQDYRYPVEETTRKNMRGIIEDGGNFTGNRCLDWSPNSDSIFLSFSTAYEASTNSRLEIQVIDTATETAELSVDDAERIRLAADYLRGIVQNLLELDLKNRPAYAVDTAKSFLFRSFLSDFARRRGDWEAAIKHHNLVPRPGLVKNRPFDCLSQEDRSLDLIMYQVLLKAIENSRLPDIPTLRYNLKNEIISHCPGPFEYSSRCLAKTNLRAGLDWFASVLGSSKIFRASWKNLTTLQPQNNKRASYITLYSDMWESYRRQEKPTLLQEWVVDVETELGIPPTEMISCVCSMILEAGHVNLHRFDDDFLSSFCKAAQTGVKRLIDLTDLKLAERFLDGFINHKRLFRQACNDEKQAYNKLAQDYVRAFIQGSLHIALPPIIVDSGKYTTLPPYMIPISGETAFESGFFSALAPSLSSAGLNSMTNLKKRIDDSLETAMSKMSLDVPSAAMGNMSWKNKESPLLGAIDLSSIGVCSIARSDDMTAKAVEATTGIWELIMDQAETKSHS</sequence>
<comment type="caution">
    <text evidence="3">The sequence shown here is derived from an EMBL/GenBank/DDBJ whole genome shotgun (WGS) entry which is preliminary data.</text>
</comment>
<gene>
    <name evidence="3" type="ORF">FHL15_005746</name>
</gene>
<feature type="region of interest" description="Disordered" evidence="1">
    <location>
        <begin position="176"/>
        <end position="212"/>
    </location>
</feature>
<dbReference type="PANTHER" id="PTHR38788:SF3">
    <property type="entry name" value="CLR5 DOMAIN-CONTAINING PROTEIN"/>
    <property type="match status" value="1"/>
</dbReference>
<evidence type="ECO:0000256" key="1">
    <source>
        <dbReference type="SAM" id="MobiDB-lite"/>
    </source>
</evidence>
<accession>A0A553HZW0</accession>
<dbReference type="EMBL" id="VFLP01000029">
    <property type="protein sequence ID" value="TRX93471.1"/>
    <property type="molecule type" value="Genomic_DNA"/>
</dbReference>
<feature type="domain" description="Clr5" evidence="2">
    <location>
        <begin position="102"/>
        <end position="152"/>
    </location>
</feature>
<organism evidence="3 4">
    <name type="scientific">Xylaria flabelliformis</name>
    <dbReference type="NCBI Taxonomy" id="2512241"/>
    <lineage>
        <taxon>Eukaryota</taxon>
        <taxon>Fungi</taxon>
        <taxon>Dikarya</taxon>
        <taxon>Ascomycota</taxon>
        <taxon>Pezizomycotina</taxon>
        <taxon>Sordariomycetes</taxon>
        <taxon>Xylariomycetidae</taxon>
        <taxon>Xylariales</taxon>
        <taxon>Xylariaceae</taxon>
        <taxon>Xylaria</taxon>
    </lineage>
</organism>